<dbReference type="PANTHER" id="PTHR23315">
    <property type="entry name" value="U BOX DOMAIN-CONTAINING"/>
    <property type="match status" value="1"/>
</dbReference>
<dbReference type="GO" id="GO:0061630">
    <property type="term" value="F:ubiquitin protein ligase activity"/>
    <property type="evidence" value="ECO:0007669"/>
    <property type="project" value="UniProtKB-EC"/>
</dbReference>
<dbReference type="SUPFAM" id="SSF57850">
    <property type="entry name" value="RING/U-box"/>
    <property type="match status" value="1"/>
</dbReference>
<evidence type="ECO:0000256" key="5">
    <source>
        <dbReference type="ARBA" id="ARBA00022679"/>
    </source>
</evidence>
<reference evidence="10" key="1">
    <citation type="submission" date="2022-02" db="EMBL/GenBank/DDBJ databases">
        <authorList>
            <person name="Henning P.M."/>
            <person name="McCubbin A.G."/>
            <person name="Shore J.S."/>
        </authorList>
    </citation>
    <scope>NUCLEOTIDE SEQUENCE</scope>
    <source>
        <strain evidence="10">F60SS</strain>
        <tissue evidence="10">Leaves</tissue>
    </source>
</reference>
<dbReference type="Gene3D" id="3.30.40.10">
    <property type="entry name" value="Zinc/RING finger domain, C3HC4 (zinc finger)"/>
    <property type="match status" value="1"/>
</dbReference>
<protein>
    <recommendedName>
        <fullName evidence="4">RING-type E3 ubiquitin transferase</fullName>
        <ecNumber evidence="4">2.3.2.27</ecNumber>
    </recommendedName>
</protein>
<evidence type="ECO:0000256" key="7">
    <source>
        <dbReference type="ARBA" id="ARBA00022786"/>
    </source>
</evidence>
<dbReference type="Gene3D" id="1.25.10.10">
    <property type="entry name" value="Leucine-rich Repeat Variant"/>
    <property type="match status" value="1"/>
</dbReference>
<dbReference type="Pfam" id="PF25598">
    <property type="entry name" value="ARM_PUB"/>
    <property type="match status" value="1"/>
</dbReference>
<comment type="catalytic activity">
    <reaction evidence="1">
        <text>S-ubiquitinyl-[E2 ubiquitin-conjugating enzyme]-L-cysteine + [acceptor protein]-L-lysine = [E2 ubiquitin-conjugating enzyme]-L-cysteine + N(6)-ubiquitinyl-[acceptor protein]-L-lysine.</text>
        <dbReference type="EC" id="2.3.2.27"/>
    </reaction>
</comment>
<dbReference type="Pfam" id="PF04564">
    <property type="entry name" value="U-box"/>
    <property type="match status" value="1"/>
</dbReference>
<dbReference type="PROSITE" id="PS51698">
    <property type="entry name" value="U_BOX"/>
    <property type="match status" value="1"/>
</dbReference>
<dbReference type="OrthoDB" id="7537227at2759"/>
<dbReference type="FunFam" id="3.30.40.10:FF:000491">
    <property type="entry name" value="RING-type E3 ubiquitin transferase"/>
    <property type="match status" value="1"/>
</dbReference>
<keyword evidence="11" id="KW-1185">Reference proteome</keyword>
<evidence type="ECO:0000256" key="4">
    <source>
        <dbReference type="ARBA" id="ARBA00012483"/>
    </source>
</evidence>
<organism evidence="10 11">
    <name type="scientific">Turnera subulata</name>
    <dbReference type="NCBI Taxonomy" id="218843"/>
    <lineage>
        <taxon>Eukaryota</taxon>
        <taxon>Viridiplantae</taxon>
        <taxon>Streptophyta</taxon>
        <taxon>Embryophyta</taxon>
        <taxon>Tracheophyta</taxon>
        <taxon>Spermatophyta</taxon>
        <taxon>Magnoliopsida</taxon>
        <taxon>eudicotyledons</taxon>
        <taxon>Gunneridae</taxon>
        <taxon>Pentapetalae</taxon>
        <taxon>rosids</taxon>
        <taxon>fabids</taxon>
        <taxon>Malpighiales</taxon>
        <taxon>Passifloraceae</taxon>
        <taxon>Turnera</taxon>
    </lineage>
</organism>
<proteinExistence type="predicted"/>
<dbReference type="FunFam" id="1.25.10.10:FF:000578">
    <property type="entry name" value="RING-type E3 ubiquitin transferase"/>
    <property type="match status" value="1"/>
</dbReference>
<dbReference type="SMART" id="SM00185">
    <property type="entry name" value="ARM"/>
    <property type="match status" value="3"/>
</dbReference>
<dbReference type="SUPFAM" id="SSF48371">
    <property type="entry name" value="ARM repeat"/>
    <property type="match status" value="1"/>
</dbReference>
<feature type="domain" description="U-box" evidence="9">
    <location>
        <begin position="54"/>
        <end position="129"/>
    </location>
</feature>
<keyword evidence="6" id="KW-0677">Repeat</keyword>
<reference evidence="10" key="2">
    <citation type="journal article" date="2023" name="Plants (Basel)">
        <title>Annotation of the Turnera subulata (Passifloraceae) Draft Genome Reveals the S-Locus Evolved after the Divergence of Turneroideae from Passifloroideae in a Stepwise Manner.</title>
        <authorList>
            <person name="Henning P.M."/>
            <person name="Roalson E.H."/>
            <person name="Mir W."/>
            <person name="McCubbin A.G."/>
            <person name="Shore J.S."/>
        </authorList>
    </citation>
    <scope>NUCLEOTIDE SEQUENCE</scope>
    <source>
        <strain evidence="10">F60SS</strain>
    </source>
</reference>
<dbReference type="GO" id="GO:0016567">
    <property type="term" value="P:protein ubiquitination"/>
    <property type="evidence" value="ECO:0007669"/>
    <property type="project" value="InterPro"/>
</dbReference>
<evidence type="ECO:0000313" key="10">
    <source>
        <dbReference type="EMBL" id="KAJ4826430.1"/>
    </source>
</evidence>
<gene>
    <name evidence="10" type="ORF">Tsubulata_013620</name>
</gene>
<dbReference type="InterPro" id="IPR000225">
    <property type="entry name" value="Armadillo"/>
</dbReference>
<sequence length="555" mass="60614">MEFQEAITRLALQTKPLEKQRWKIITFRRSTSSSINAYSKPQKKSTSTSIKPQDAPREFLCPISGALMNDPVIVSSGHTFERACVQACNTLGFTPTLEDGAGSPDFSTVIPNLALKSAILNWCKKHSLNPPKPLDFFTAERLVRSKLEKTQQVNRVSYHEDRAAEKDLINRVKENPPAKLNFAVSDLTPGTAHHFSTSSDESLTLAMPTPPLQLATRPSCYSSASSSSEIEALLVNPEEEEFLTKLKSALVHEVEEGLVSLRRITRTKEDTRAQLCTPRLLSTLQSLILSRYTSVQVNSVACIVNLSLEKANKVKIVRSGTVPLLIDVLKGGFSEAREHACGAIFSLALDDHNKTAIGVLGALPPLLHLLRAESERTRHDSALALYHLSLVQINKSKLVRLGSVPLLLGLVKSGQMPGRVLLVLSNLASCEEGRAALLDSGAVECLVGLLRGDELQCVSTRDSCVSVLYGLSHGGLRFRGLAKATGVVEVLLEVENSGSERSKEKAKRMLEMMKERIDAEEDVDWEELLESGSMGTTRSSLGCKKVESGANSSEF</sequence>
<accession>A0A9Q0F8Z8</accession>
<comment type="pathway">
    <text evidence="3">Protein modification; protein ubiquitination.</text>
</comment>
<dbReference type="EMBL" id="JAKUCV010006664">
    <property type="protein sequence ID" value="KAJ4826430.1"/>
    <property type="molecule type" value="Genomic_DNA"/>
</dbReference>
<dbReference type="InterPro" id="IPR013083">
    <property type="entry name" value="Znf_RING/FYVE/PHD"/>
</dbReference>
<dbReference type="InterPro" id="IPR058678">
    <property type="entry name" value="ARM_PUB"/>
</dbReference>
<comment type="caution">
    <text evidence="10">The sequence shown here is derived from an EMBL/GenBank/DDBJ whole genome shotgun (WGS) entry which is preliminary data.</text>
</comment>
<dbReference type="SMART" id="SM00504">
    <property type="entry name" value="Ubox"/>
    <property type="match status" value="1"/>
</dbReference>
<dbReference type="EC" id="2.3.2.27" evidence="4"/>
<evidence type="ECO:0000256" key="2">
    <source>
        <dbReference type="ARBA" id="ARBA00003861"/>
    </source>
</evidence>
<keyword evidence="5" id="KW-0808">Transferase</keyword>
<feature type="region of interest" description="Disordered" evidence="8">
    <location>
        <begin position="531"/>
        <end position="555"/>
    </location>
</feature>
<evidence type="ECO:0000256" key="8">
    <source>
        <dbReference type="SAM" id="MobiDB-lite"/>
    </source>
</evidence>
<evidence type="ECO:0000256" key="1">
    <source>
        <dbReference type="ARBA" id="ARBA00000900"/>
    </source>
</evidence>
<dbReference type="InterPro" id="IPR011989">
    <property type="entry name" value="ARM-like"/>
</dbReference>
<evidence type="ECO:0000256" key="3">
    <source>
        <dbReference type="ARBA" id="ARBA00004906"/>
    </source>
</evidence>
<dbReference type="AlphaFoldDB" id="A0A9Q0F8Z8"/>
<keyword evidence="7" id="KW-0833">Ubl conjugation pathway</keyword>
<evidence type="ECO:0000256" key="6">
    <source>
        <dbReference type="ARBA" id="ARBA00022737"/>
    </source>
</evidence>
<comment type="function">
    <text evidence="2">Functions as an E3 ubiquitin ligase.</text>
</comment>
<evidence type="ECO:0000313" key="11">
    <source>
        <dbReference type="Proteomes" id="UP001141552"/>
    </source>
</evidence>
<dbReference type="InterPro" id="IPR016024">
    <property type="entry name" value="ARM-type_fold"/>
</dbReference>
<evidence type="ECO:0000259" key="9">
    <source>
        <dbReference type="PROSITE" id="PS51698"/>
    </source>
</evidence>
<name>A0A9Q0F8Z8_9ROSI</name>
<dbReference type="Proteomes" id="UP001141552">
    <property type="component" value="Unassembled WGS sequence"/>
</dbReference>
<dbReference type="InterPro" id="IPR003613">
    <property type="entry name" value="Ubox_domain"/>
</dbReference>
<dbReference type="PANTHER" id="PTHR23315:SF339">
    <property type="entry name" value="U-BOX DOMAIN-CONTAINING PROTEIN 40"/>
    <property type="match status" value="1"/>
</dbReference>